<gene>
    <name evidence="1" type="ORF">DFH07DRAFT_748307</name>
</gene>
<proteinExistence type="predicted"/>
<keyword evidence="2" id="KW-1185">Reference proteome</keyword>
<organism evidence="1 2">
    <name type="scientific">Mycena maculata</name>
    <dbReference type="NCBI Taxonomy" id="230809"/>
    <lineage>
        <taxon>Eukaryota</taxon>
        <taxon>Fungi</taxon>
        <taxon>Dikarya</taxon>
        <taxon>Basidiomycota</taxon>
        <taxon>Agaricomycotina</taxon>
        <taxon>Agaricomycetes</taxon>
        <taxon>Agaricomycetidae</taxon>
        <taxon>Agaricales</taxon>
        <taxon>Marasmiineae</taxon>
        <taxon>Mycenaceae</taxon>
        <taxon>Mycena</taxon>
    </lineage>
</organism>
<evidence type="ECO:0000313" key="1">
    <source>
        <dbReference type="EMBL" id="KAJ7746746.1"/>
    </source>
</evidence>
<evidence type="ECO:0000313" key="2">
    <source>
        <dbReference type="Proteomes" id="UP001215280"/>
    </source>
</evidence>
<accession>A0AAD7N6Q4</accession>
<reference evidence="1" key="1">
    <citation type="submission" date="2023-03" db="EMBL/GenBank/DDBJ databases">
        <title>Massive genome expansion in bonnet fungi (Mycena s.s.) driven by repeated elements and novel gene families across ecological guilds.</title>
        <authorList>
            <consortium name="Lawrence Berkeley National Laboratory"/>
            <person name="Harder C.B."/>
            <person name="Miyauchi S."/>
            <person name="Viragh M."/>
            <person name="Kuo A."/>
            <person name="Thoen E."/>
            <person name="Andreopoulos B."/>
            <person name="Lu D."/>
            <person name="Skrede I."/>
            <person name="Drula E."/>
            <person name="Henrissat B."/>
            <person name="Morin E."/>
            <person name="Kohler A."/>
            <person name="Barry K."/>
            <person name="LaButti K."/>
            <person name="Morin E."/>
            <person name="Salamov A."/>
            <person name="Lipzen A."/>
            <person name="Mereny Z."/>
            <person name="Hegedus B."/>
            <person name="Baldrian P."/>
            <person name="Stursova M."/>
            <person name="Weitz H."/>
            <person name="Taylor A."/>
            <person name="Grigoriev I.V."/>
            <person name="Nagy L.G."/>
            <person name="Martin F."/>
            <person name="Kauserud H."/>
        </authorList>
    </citation>
    <scope>NUCLEOTIDE SEQUENCE</scope>
    <source>
        <strain evidence="1">CBHHK188m</strain>
    </source>
</reference>
<protein>
    <submittedName>
        <fullName evidence="1">Uncharacterized protein</fullName>
    </submittedName>
</protein>
<dbReference type="EMBL" id="JARJLG010000097">
    <property type="protein sequence ID" value="KAJ7746746.1"/>
    <property type="molecule type" value="Genomic_DNA"/>
</dbReference>
<comment type="caution">
    <text evidence="1">The sequence shown here is derived from an EMBL/GenBank/DDBJ whole genome shotgun (WGS) entry which is preliminary data.</text>
</comment>
<feature type="non-terminal residue" evidence="1">
    <location>
        <position position="1"/>
    </location>
</feature>
<name>A0AAD7N6Q4_9AGAR</name>
<dbReference type="Proteomes" id="UP001215280">
    <property type="component" value="Unassembled WGS sequence"/>
</dbReference>
<dbReference type="AlphaFoldDB" id="A0AAD7N6Q4"/>
<sequence length="60" mass="6713">QLNQIGRLLNPIARALKTLEGQQTTCSDVFFIYIGLAVAFQRAFSDPGESSFFHLLLHSM</sequence>